<evidence type="ECO:0000313" key="3">
    <source>
        <dbReference type="Proteomes" id="UP001642464"/>
    </source>
</evidence>
<feature type="compositionally biased region" description="Acidic residues" evidence="1">
    <location>
        <begin position="408"/>
        <end position="417"/>
    </location>
</feature>
<reference evidence="2 3" key="1">
    <citation type="submission" date="2024-02" db="EMBL/GenBank/DDBJ databases">
        <authorList>
            <person name="Chen Y."/>
            <person name="Shah S."/>
            <person name="Dougan E. K."/>
            <person name="Thang M."/>
            <person name="Chan C."/>
        </authorList>
    </citation>
    <scope>NUCLEOTIDE SEQUENCE [LARGE SCALE GENOMIC DNA]</scope>
</reference>
<feature type="compositionally biased region" description="Basic and acidic residues" evidence="1">
    <location>
        <begin position="374"/>
        <end position="398"/>
    </location>
</feature>
<dbReference type="Proteomes" id="UP001642464">
    <property type="component" value="Unassembled WGS sequence"/>
</dbReference>
<gene>
    <name evidence="2" type="ORF">SCF082_LOCUS36655</name>
</gene>
<name>A0ABP0PIX7_9DINO</name>
<comment type="caution">
    <text evidence="2">The sequence shown here is derived from an EMBL/GenBank/DDBJ whole genome shotgun (WGS) entry which is preliminary data.</text>
</comment>
<sequence>MFNASFVAEFNQKHRGECLLFASERKTHFLNGETWLILLQQLYVDAFAVQRAKHGLDISHEGLLLVDGWTGYHSFSTGLDTARAAWATHVNVRLPDQQVGGWSACAQPVDQLHHIYRSRLDLADNADCGFIADIRSRPEYQSMPVKASGQPGHKKLDVKTLPDRSLLAWKSVPLKVFAAAWTAAGYFSSNHYPEYPEMSHQEALATLDASGMLRQCGVLNDVVQPPPTSRLLWAVELDDGNHAFLPSAIAVCIERLVCQHRRDRKVLSTKKPVQWQTKLQQVNGRDMELFFCRRRQQIATPQQIKKGVQSLEELHVTMTLNNPELVDGPGTYWISGDKYPKRKLLLLNTKDMVNGLDMIRDAYDGGAESEEEEPGQHEDTNSESDHDHMMPPEGDLRLPCETNHANGEGDECSDEDALSSGVDEANTDDDAVCNAELLETAGAQEESAVASEGPSALPCGLDRSKRFHLSESWKKLVQISKQDGWDYTALPTVIGLGIHRHPSGMFWSGRFPGQPWYTSKWGSDKAEFDCLMAILRHLVKLYIKTAPVDAPAWGIHLEKLKSVQG</sequence>
<feature type="region of interest" description="Disordered" evidence="1">
    <location>
        <begin position="365"/>
        <end position="426"/>
    </location>
</feature>
<keyword evidence="3" id="KW-1185">Reference proteome</keyword>
<protein>
    <submittedName>
        <fullName evidence="2">Uncharacterized protein</fullName>
    </submittedName>
</protein>
<evidence type="ECO:0000256" key="1">
    <source>
        <dbReference type="SAM" id="MobiDB-lite"/>
    </source>
</evidence>
<accession>A0ABP0PIX7</accession>
<organism evidence="2 3">
    <name type="scientific">Durusdinium trenchii</name>
    <dbReference type="NCBI Taxonomy" id="1381693"/>
    <lineage>
        <taxon>Eukaryota</taxon>
        <taxon>Sar</taxon>
        <taxon>Alveolata</taxon>
        <taxon>Dinophyceae</taxon>
        <taxon>Suessiales</taxon>
        <taxon>Symbiodiniaceae</taxon>
        <taxon>Durusdinium</taxon>
    </lineage>
</organism>
<evidence type="ECO:0000313" key="2">
    <source>
        <dbReference type="EMBL" id="CAK9075794.1"/>
    </source>
</evidence>
<dbReference type="EMBL" id="CAXAMM010036458">
    <property type="protein sequence ID" value="CAK9075794.1"/>
    <property type="molecule type" value="Genomic_DNA"/>
</dbReference>
<proteinExistence type="predicted"/>